<accession>A0ABD1YWQ0</accession>
<dbReference type="EMBL" id="JBHFFA010000003">
    <property type="protein sequence ID" value="KAL2635206.1"/>
    <property type="molecule type" value="Genomic_DNA"/>
</dbReference>
<keyword evidence="3" id="KW-1185">Reference proteome</keyword>
<comment type="caution">
    <text evidence="2">The sequence shown here is derived from an EMBL/GenBank/DDBJ whole genome shotgun (WGS) entry which is preliminary data.</text>
</comment>
<gene>
    <name evidence="2" type="ORF">R1flu_006685</name>
</gene>
<feature type="compositionally biased region" description="Low complexity" evidence="1">
    <location>
        <begin position="26"/>
        <end position="44"/>
    </location>
</feature>
<dbReference type="AlphaFoldDB" id="A0ABD1YWQ0"/>
<proteinExistence type="predicted"/>
<reference evidence="2 3" key="1">
    <citation type="submission" date="2024-09" db="EMBL/GenBank/DDBJ databases">
        <title>Chromosome-scale assembly of Riccia fluitans.</title>
        <authorList>
            <person name="Paukszto L."/>
            <person name="Sawicki J."/>
            <person name="Karawczyk K."/>
            <person name="Piernik-Szablinska J."/>
            <person name="Szczecinska M."/>
            <person name="Mazdziarz M."/>
        </authorList>
    </citation>
    <scope>NUCLEOTIDE SEQUENCE [LARGE SCALE GENOMIC DNA]</scope>
    <source>
        <strain evidence="2">Rf_01</strain>
        <tissue evidence="2">Aerial parts of the thallus</tissue>
    </source>
</reference>
<dbReference type="Proteomes" id="UP001605036">
    <property type="component" value="Unassembled WGS sequence"/>
</dbReference>
<evidence type="ECO:0000313" key="3">
    <source>
        <dbReference type="Proteomes" id="UP001605036"/>
    </source>
</evidence>
<evidence type="ECO:0000313" key="2">
    <source>
        <dbReference type="EMBL" id="KAL2635206.1"/>
    </source>
</evidence>
<evidence type="ECO:0000256" key="1">
    <source>
        <dbReference type="SAM" id="MobiDB-lite"/>
    </source>
</evidence>
<protein>
    <submittedName>
        <fullName evidence="2">Uncharacterized protein</fullName>
    </submittedName>
</protein>
<name>A0ABD1YWQ0_9MARC</name>
<organism evidence="2 3">
    <name type="scientific">Riccia fluitans</name>
    <dbReference type="NCBI Taxonomy" id="41844"/>
    <lineage>
        <taxon>Eukaryota</taxon>
        <taxon>Viridiplantae</taxon>
        <taxon>Streptophyta</taxon>
        <taxon>Embryophyta</taxon>
        <taxon>Marchantiophyta</taxon>
        <taxon>Marchantiopsida</taxon>
        <taxon>Marchantiidae</taxon>
        <taxon>Marchantiales</taxon>
        <taxon>Ricciaceae</taxon>
        <taxon>Riccia</taxon>
    </lineage>
</organism>
<feature type="region of interest" description="Disordered" evidence="1">
    <location>
        <begin position="1"/>
        <end position="49"/>
    </location>
</feature>
<sequence>MTEPEAPIMNNGLSGLQEPGSPFYRSASAAAANGMSKNGNGKSKSTSKLYRRNRSLSFSTYSSPPPQKNCKRLGCSTCGHWSASETGSTFVFACSSDVGPERRENSNPLGKTNLNMSDAQAIAMFVEKGSITGNLGEDRELNNGEARCILSEAPTRQYSREETRQHKTSEKVSQWLQNSYEGSMTGVAALPSAVGNNIRSELATPKVIDSSGPSMEDTESYTVRCSDSNLERVTHRSSRLRFAVPACIRVWSSGLRTILLCGIRYSLRHSKLVSLPVLILGLYLQIRYYRDEDRLPPT</sequence>